<evidence type="ECO:0000259" key="5">
    <source>
        <dbReference type="PROSITE" id="PS50030"/>
    </source>
</evidence>
<proteinExistence type="predicted"/>
<comment type="subcellular location">
    <subcellularLocation>
        <location evidence="1">Cytoplasm</location>
    </subcellularLocation>
</comment>
<dbReference type="InterPro" id="IPR015940">
    <property type="entry name" value="UBA"/>
</dbReference>
<dbReference type="InterPro" id="IPR029071">
    <property type="entry name" value="Ubiquitin-like_domsf"/>
</dbReference>
<protein>
    <submittedName>
        <fullName evidence="7">Ubiquitin-associated/translation elongation factor EF1B</fullName>
    </submittedName>
</protein>
<dbReference type="OrthoDB" id="10254930at2759"/>
<evidence type="ECO:0000259" key="6">
    <source>
        <dbReference type="PROSITE" id="PS50033"/>
    </source>
</evidence>
<dbReference type="InterPro" id="IPR013087">
    <property type="entry name" value="Znf_C2H2_type"/>
</dbReference>
<keyword evidence="3" id="KW-0175">Coiled coil</keyword>
<dbReference type="InterPro" id="IPR009060">
    <property type="entry name" value="UBA-like_sf"/>
</dbReference>
<dbReference type="SUPFAM" id="SSF54236">
    <property type="entry name" value="Ubiquitin-like"/>
    <property type="match status" value="1"/>
</dbReference>
<dbReference type="Gene3D" id="1.10.8.10">
    <property type="entry name" value="DNA helicase RuvA subunit, C-terminal domain"/>
    <property type="match status" value="1"/>
</dbReference>
<reference evidence="7" key="1">
    <citation type="submission" date="2020-04" db="EMBL/GenBank/DDBJ databases">
        <title>Genome Assembly and Annotation of Botryosphaeria dothidea sdau 11-99, a Latent Pathogen of Apple Fruit Ring Rot in China.</title>
        <authorList>
            <person name="Yu C."/>
            <person name="Diao Y."/>
            <person name="Lu Q."/>
            <person name="Zhao J."/>
            <person name="Cui S."/>
            <person name="Peng C."/>
            <person name="He B."/>
            <person name="Liu H."/>
        </authorList>
    </citation>
    <scope>NUCLEOTIDE SEQUENCE [LARGE SCALE GENOMIC DNA]</scope>
    <source>
        <strain evidence="7">Sdau11-99</strain>
    </source>
</reference>
<dbReference type="GO" id="GO:1903094">
    <property type="term" value="P:negative regulation of protein K48-linked deubiquitination"/>
    <property type="evidence" value="ECO:0007669"/>
    <property type="project" value="TreeGrafter"/>
</dbReference>
<organism evidence="7 8">
    <name type="scientific">Botryosphaeria dothidea</name>
    <dbReference type="NCBI Taxonomy" id="55169"/>
    <lineage>
        <taxon>Eukaryota</taxon>
        <taxon>Fungi</taxon>
        <taxon>Dikarya</taxon>
        <taxon>Ascomycota</taxon>
        <taxon>Pezizomycotina</taxon>
        <taxon>Dothideomycetes</taxon>
        <taxon>Dothideomycetes incertae sedis</taxon>
        <taxon>Botryosphaeriales</taxon>
        <taxon>Botryosphaeriaceae</taxon>
        <taxon>Botryosphaeria</taxon>
    </lineage>
</organism>
<dbReference type="PROSITE" id="PS50033">
    <property type="entry name" value="UBX"/>
    <property type="match status" value="1"/>
</dbReference>
<dbReference type="PANTHER" id="PTHR46340:SF1">
    <property type="entry name" value="UBX DOMAIN-CONTAINING PROTEIN 1"/>
    <property type="match status" value="1"/>
</dbReference>
<evidence type="ECO:0000256" key="2">
    <source>
        <dbReference type="ARBA" id="ARBA00022490"/>
    </source>
</evidence>
<evidence type="ECO:0000313" key="7">
    <source>
        <dbReference type="EMBL" id="KAF4314475.1"/>
    </source>
</evidence>
<evidence type="ECO:0000256" key="4">
    <source>
        <dbReference type="SAM" id="MobiDB-lite"/>
    </source>
</evidence>
<dbReference type="GO" id="GO:0005634">
    <property type="term" value="C:nucleus"/>
    <property type="evidence" value="ECO:0007669"/>
    <property type="project" value="TreeGrafter"/>
</dbReference>
<dbReference type="AlphaFoldDB" id="A0A8H4J7B9"/>
<gene>
    <name evidence="7" type="ORF">GTA08_BOTSDO01175</name>
</gene>
<evidence type="ECO:0000256" key="3">
    <source>
        <dbReference type="ARBA" id="ARBA00023054"/>
    </source>
</evidence>
<dbReference type="InterPro" id="IPR001012">
    <property type="entry name" value="UBX_dom"/>
</dbReference>
<dbReference type="GO" id="GO:0031397">
    <property type="term" value="P:negative regulation of protein ubiquitination"/>
    <property type="evidence" value="ECO:0007669"/>
    <property type="project" value="TreeGrafter"/>
</dbReference>
<keyword evidence="2" id="KW-0963">Cytoplasm</keyword>
<dbReference type="GO" id="GO:0005737">
    <property type="term" value="C:cytoplasm"/>
    <property type="evidence" value="ECO:0007669"/>
    <property type="project" value="UniProtKB-SubCell"/>
</dbReference>
<dbReference type="GO" id="GO:0003746">
    <property type="term" value="F:translation elongation factor activity"/>
    <property type="evidence" value="ECO:0007669"/>
    <property type="project" value="UniProtKB-KW"/>
</dbReference>
<dbReference type="SUPFAM" id="SSF46934">
    <property type="entry name" value="UBA-like"/>
    <property type="match status" value="1"/>
</dbReference>
<keyword evidence="7" id="KW-0648">Protein biosynthesis</keyword>
<feature type="region of interest" description="Disordered" evidence="4">
    <location>
        <begin position="92"/>
        <end position="115"/>
    </location>
</feature>
<feature type="compositionally biased region" description="Low complexity" evidence="4">
    <location>
        <begin position="223"/>
        <end position="239"/>
    </location>
</feature>
<feature type="region of interest" description="Disordered" evidence="4">
    <location>
        <begin position="42"/>
        <end position="75"/>
    </location>
</feature>
<feature type="region of interest" description="Disordered" evidence="4">
    <location>
        <begin position="129"/>
        <end position="242"/>
    </location>
</feature>
<keyword evidence="7" id="KW-0251">Elongation factor</keyword>
<dbReference type="PANTHER" id="PTHR46340">
    <property type="entry name" value="UBX DOMAIN-CONTAINING PROTEIN 1"/>
    <property type="match status" value="1"/>
</dbReference>
<dbReference type="PROSITE" id="PS50030">
    <property type="entry name" value="UBA"/>
    <property type="match status" value="1"/>
</dbReference>
<keyword evidence="8" id="KW-1185">Reference proteome</keyword>
<dbReference type="GO" id="GO:0032435">
    <property type="term" value="P:negative regulation of proteasomal ubiquitin-dependent protein catabolic process"/>
    <property type="evidence" value="ECO:0007669"/>
    <property type="project" value="TreeGrafter"/>
</dbReference>
<evidence type="ECO:0000313" key="8">
    <source>
        <dbReference type="Proteomes" id="UP000572817"/>
    </source>
</evidence>
<comment type="caution">
    <text evidence="7">The sequence shown here is derived from an EMBL/GenBank/DDBJ whole genome shotgun (WGS) entry which is preliminary data.</text>
</comment>
<feature type="domain" description="UBA" evidence="5">
    <location>
        <begin position="1"/>
        <end position="39"/>
    </location>
</feature>
<feature type="domain" description="UBX" evidence="6">
    <location>
        <begin position="236"/>
        <end position="313"/>
    </location>
</feature>
<dbReference type="GO" id="GO:0036435">
    <property type="term" value="F:K48-linked polyubiquitin modification-dependent protein binding"/>
    <property type="evidence" value="ECO:0007669"/>
    <property type="project" value="TreeGrafter"/>
</dbReference>
<dbReference type="Gene3D" id="3.10.20.90">
    <property type="entry name" value="Phosphatidylinositol 3-kinase Catalytic Subunit, Chain A, domain 1"/>
    <property type="match status" value="1"/>
</dbReference>
<accession>A0A8H4J7B9</accession>
<name>A0A8H4J7B9_9PEZI</name>
<feature type="compositionally biased region" description="Basic and acidic residues" evidence="4">
    <location>
        <begin position="136"/>
        <end position="210"/>
    </location>
</feature>
<dbReference type="Pfam" id="PF22562">
    <property type="entry name" value="UBA_7"/>
    <property type="match status" value="1"/>
</dbReference>
<dbReference type="Pfam" id="PF00789">
    <property type="entry name" value="UBX"/>
    <property type="match status" value="1"/>
</dbReference>
<feature type="compositionally biased region" description="Low complexity" evidence="4">
    <location>
        <begin position="50"/>
        <end position="60"/>
    </location>
</feature>
<dbReference type="Proteomes" id="UP000572817">
    <property type="component" value="Unassembled WGS sequence"/>
</dbReference>
<dbReference type="PROSITE" id="PS00028">
    <property type="entry name" value="ZINC_FINGER_C2H2_1"/>
    <property type="match status" value="1"/>
</dbReference>
<evidence type="ECO:0000256" key="1">
    <source>
        <dbReference type="ARBA" id="ARBA00004496"/>
    </source>
</evidence>
<dbReference type="Pfam" id="PF24560">
    <property type="entry name" value="zf-C2H2_OTU1_C"/>
    <property type="match status" value="1"/>
</dbReference>
<dbReference type="InterPro" id="IPR057766">
    <property type="entry name" value="Znf-C2H2_OTU1-like_C"/>
</dbReference>
<dbReference type="CDD" id="cd01767">
    <property type="entry name" value="UBX"/>
    <property type="match status" value="1"/>
</dbReference>
<sequence>MASSDLNMLVDMGFDQERASIALKSSGSLQNAIDWLEKNQDKSLDEIKAQESASSAAADASPPPPGPGEEAHSLKCNDCGKFFRTHAQAEFHASKSGHVDFEESTEEIKPLTEEEKKAKLEELRLKLAAKRAGQSEQDKLDKKQNEEIRRKATKESQDAKEALQVKERIKEAEKKRREKQEEIEARKRVQAKIEEQKLERKRKAEAEKAARLGQAPPEPAAPAPAATSSGPTTSKPSSAYTEARLRLQTPNGTVQKTLPVETTLFELAHQLAQESGLTVTSFTQNFPRKVFDQTDFGQTLKEAGMVPSAALVVN</sequence>
<dbReference type="EMBL" id="WWBZ02000001">
    <property type="protein sequence ID" value="KAF4314475.1"/>
    <property type="molecule type" value="Genomic_DNA"/>
</dbReference>